<dbReference type="CDD" id="cd04472">
    <property type="entry name" value="S1_PNPase"/>
    <property type="match status" value="1"/>
</dbReference>
<dbReference type="SMART" id="SM00322">
    <property type="entry name" value="KH"/>
    <property type="match status" value="1"/>
</dbReference>
<dbReference type="SMART" id="SM00316">
    <property type="entry name" value="S1"/>
    <property type="match status" value="1"/>
</dbReference>
<comment type="caution">
    <text evidence="10">The sequence shown here is derived from an EMBL/GenBank/DDBJ whole genome shotgun (WGS) entry which is preliminary data.</text>
</comment>
<keyword evidence="4 7" id="KW-0548">Nucleotidyltransferase</keyword>
<dbReference type="PANTHER" id="PTHR11252:SF0">
    <property type="entry name" value="POLYRIBONUCLEOTIDE NUCLEOTIDYLTRANSFERASE 1, MITOCHONDRIAL"/>
    <property type="match status" value="1"/>
</dbReference>
<evidence type="ECO:0000256" key="8">
    <source>
        <dbReference type="SAM" id="MobiDB-lite"/>
    </source>
</evidence>
<dbReference type="PROSITE" id="PS50084">
    <property type="entry name" value="KH_TYPE_1"/>
    <property type="match status" value="1"/>
</dbReference>
<evidence type="ECO:0000256" key="4">
    <source>
        <dbReference type="ARBA" id="ARBA00022695"/>
    </source>
</evidence>
<dbReference type="InterPro" id="IPR004088">
    <property type="entry name" value="KH_dom_type_1"/>
</dbReference>
<feature type="domain" description="S1 motif" evidence="9">
    <location>
        <begin position="625"/>
        <end position="693"/>
    </location>
</feature>
<protein>
    <recommendedName>
        <fullName evidence="7">Polyribonucleotide nucleotidyltransferase</fullName>
        <ecNumber evidence="7">2.7.7.8</ecNumber>
    </recommendedName>
    <alternativeName>
        <fullName evidence="7">Polynucleotide phosphorylase</fullName>
        <shortName evidence="7">PNPase</shortName>
    </alternativeName>
</protein>
<proteinExistence type="inferred from homology"/>
<dbReference type="NCBIfam" id="NF008805">
    <property type="entry name" value="PRK11824.1"/>
    <property type="match status" value="1"/>
</dbReference>
<dbReference type="InterPro" id="IPR012162">
    <property type="entry name" value="PNPase"/>
</dbReference>
<feature type="binding site" evidence="7">
    <location>
        <position position="496"/>
    </location>
    <ligand>
        <name>Mg(2+)</name>
        <dbReference type="ChEBI" id="CHEBI:18420"/>
    </ligand>
</feature>
<evidence type="ECO:0000256" key="7">
    <source>
        <dbReference type="HAMAP-Rule" id="MF_01595"/>
    </source>
</evidence>
<dbReference type="CDD" id="cd11363">
    <property type="entry name" value="RNase_PH_PNPase_1"/>
    <property type="match status" value="1"/>
</dbReference>
<dbReference type="Proteomes" id="UP001166293">
    <property type="component" value="Unassembled WGS sequence"/>
</dbReference>
<dbReference type="NCBIfam" id="TIGR03591">
    <property type="entry name" value="polynuc_phos"/>
    <property type="match status" value="1"/>
</dbReference>
<comment type="subcellular location">
    <subcellularLocation>
        <location evidence="7">Cytoplasm</location>
    </subcellularLocation>
</comment>
<dbReference type="EC" id="2.7.7.8" evidence="7"/>
<keyword evidence="5 7" id="KW-0460">Magnesium</keyword>
<comment type="catalytic activity">
    <reaction evidence="7">
        <text>RNA(n+1) + phosphate = RNA(n) + a ribonucleoside 5'-diphosphate</text>
        <dbReference type="Rhea" id="RHEA:22096"/>
        <dbReference type="Rhea" id="RHEA-COMP:14527"/>
        <dbReference type="Rhea" id="RHEA-COMP:17342"/>
        <dbReference type="ChEBI" id="CHEBI:43474"/>
        <dbReference type="ChEBI" id="CHEBI:57930"/>
        <dbReference type="ChEBI" id="CHEBI:140395"/>
        <dbReference type="EC" id="2.7.7.8"/>
    </reaction>
</comment>
<feature type="region of interest" description="Disordered" evidence="8">
    <location>
        <begin position="695"/>
        <end position="720"/>
    </location>
</feature>
<keyword evidence="2 7" id="KW-0963">Cytoplasm</keyword>
<dbReference type="PIRSF" id="PIRSF005499">
    <property type="entry name" value="PNPase"/>
    <property type="match status" value="1"/>
</dbReference>
<dbReference type="InterPro" id="IPR001247">
    <property type="entry name" value="ExoRNase_PH_dom1"/>
</dbReference>
<keyword evidence="7" id="KW-0479">Metal-binding</keyword>
<dbReference type="EMBL" id="JAHRWL010000001">
    <property type="protein sequence ID" value="MBV2360188.1"/>
    <property type="molecule type" value="Genomic_DNA"/>
</dbReference>
<feature type="binding site" evidence="7">
    <location>
        <position position="490"/>
    </location>
    <ligand>
        <name>Mg(2+)</name>
        <dbReference type="ChEBI" id="CHEBI:18420"/>
    </ligand>
</feature>
<comment type="similarity">
    <text evidence="1 7">Belongs to the polyribonucleotide nucleotidyltransferase family.</text>
</comment>
<dbReference type="PROSITE" id="PS50126">
    <property type="entry name" value="S1"/>
    <property type="match status" value="1"/>
</dbReference>
<evidence type="ECO:0000256" key="3">
    <source>
        <dbReference type="ARBA" id="ARBA00022679"/>
    </source>
</evidence>
<gene>
    <name evidence="7 10" type="primary">pnp</name>
    <name evidence="10" type="ORF">KUH32_10415</name>
</gene>
<comment type="function">
    <text evidence="7">Involved in mRNA degradation. Catalyzes the phosphorolysis of single-stranded polyribonucleotides processively in the 3'- to 5'-direction.</text>
</comment>
<keyword evidence="6 7" id="KW-0694">RNA-binding</keyword>
<name>A0ABS6N841_9RHOB</name>
<keyword evidence="3 7" id="KW-0808">Transferase</keyword>
<comment type="cofactor">
    <cofactor evidence="7">
        <name>Mg(2+)</name>
        <dbReference type="ChEBI" id="CHEBI:18420"/>
    </cofactor>
</comment>
<organism evidence="10 11">
    <name type="scientific">Thalassococcus arenae</name>
    <dbReference type="NCBI Taxonomy" id="2851652"/>
    <lineage>
        <taxon>Bacteria</taxon>
        <taxon>Pseudomonadati</taxon>
        <taxon>Pseudomonadota</taxon>
        <taxon>Alphaproteobacteria</taxon>
        <taxon>Rhodobacterales</taxon>
        <taxon>Roseobacteraceae</taxon>
        <taxon>Thalassococcus</taxon>
    </lineage>
</organism>
<dbReference type="PANTHER" id="PTHR11252">
    <property type="entry name" value="POLYRIBONUCLEOTIDE NUCLEOTIDYLTRANSFERASE"/>
    <property type="match status" value="1"/>
</dbReference>
<dbReference type="Pfam" id="PF03726">
    <property type="entry name" value="PNPase"/>
    <property type="match status" value="1"/>
</dbReference>
<dbReference type="InterPro" id="IPR015848">
    <property type="entry name" value="PNPase_PH_RNA-bd_bac/org-type"/>
</dbReference>
<dbReference type="GO" id="GO:0004654">
    <property type="term" value="F:polyribonucleotide nucleotidyltransferase activity"/>
    <property type="evidence" value="ECO:0007669"/>
    <property type="project" value="UniProtKB-EC"/>
</dbReference>
<evidence type="ECO:0000256" key="2">
    <source>
        <dbReference type="ARBA" id="ARBA00022490"/>
    </source>
</evidence>
<sequence>MFNISTKTMQWGEETLTLETGKVARQADGTVIATLGETSVMANVTFAKTQKEGQDFFPLTVHYQEKYYAAGKVPGGFFKREARPTEKETLTARLIDRPIRPLFVDGFKNEVLVMCTVLSHDLVNDPDIVAMIAASAALTISGAPFMGPIAGCRVGFEDGEYVLNPTVDDMHDLRNNPEQRLDLVVAGTKDAVMMVESEAYELTEDEMLGAVTFAHEQIQPVIDLIIDLAESAAKEPFDFQPPDYSALYDAVKAAGEDKMRAAYAITDKQERVAAVAAVKDEIKAGLSEEQLADANLGPALKKLESVVLRGSVVKDGKRIDGRKLDEIRPIVCETGLLPRTHGSALFTRGETQGLVVTTLGTGDDEQIIDALHGNFRSNFLLHYNFPPYSVGEVGRVGGPGRREIGHGKLAWRALQAVLPAATDFPYTIRVVSEITESNGSSSMASVCGGSLSMMDAGVPLKAPVAGVAMGLVLEDDGSYAVLSDILGDEDHLGDMDFKVAGTENGITSLQMDIKVAGITPEIMKKALEQAKAGRLHILGEMAKALTEAGAFSVHAPRIETMQIPTDKIREVIGSGGKVIREIVEVSGAKVDINDDGIIKIASPNGEAIQKAYDMIHSIVAEPEEGQIYKGTVVKIVDFGAFVNFFGKRDGLVHVSQIENRRLNHPSDVLKEGQEVWVKLLGFDDRGKVRLSMKVVDQDTGEPMAEEASEKKSRKKEEAEG</sequence>
<dbReference type="Pfam" id="PF00575">
    <property type="entry name" value="S1"/>
    <property type="match status" value="1"/>
</dbReference>
<dbReference type="Pfam" id="PF00013">
    <property type="entry name" value="KH_1"/>
    <property type="match status" value="1"/>
</dbReference>
<evidence type="ECO:0000256" key="5">
    <source>
        <dbReference type="ARBA" id="ARBA00022842"/>
    </source>
</evidence>
<dbReference type="CDD" id="cd02393">
    <property type="entry name" value="KH-I_PNPase"/>
    <property type="match status" value="1"/>
</dbReference>
<dbReference type="Pfam" id="PF03725">
    <property type="entry name" value="RNase_PH_C"/>
    <property type="match status" value="2"/>
</dbReference>
<evidence type="ECO:0000256" key="1">
    <source>
        <dbReference type="ARBA" id="ARBA00007404"/>
    </source>
</evidence>
<evidence type="ECO:0000313" key="10">
    <source>
        <dbReference type="EMBL" id="MBV2360188.1"/>
    </source>
</evidence>
<dbReference type="InterPro" id="IPR015847">
    <property type="entry name" value="ExoRNase_PH_dom2"/>
</dbReference>
<feature type="compositionally biased region" description="Basic and acidic residues" evidence="8">
    <location>
        <begin position="707"/>
        <end position="720"/>
    </location>
</feature>
<evidence type="ECO:0000256" key="6">
    <source>
        <dbReference type="ARBA" id="ARBA00022884"/>
    </source>
</evidence>
<dbReference type="InterPro" id="IPR004087">
    <property type="entry name" value="KH_dom"/>
</dbReference>
<evidence type="ECO:0000313" key="11">
    <source>
        <dbReference type="Proteomes" id="UP001166293"/>
    </source>
</evidence>
<dbReference type="InterPro" id="IPR003029">
    <property type="entry name" value="S1_domain"/>
</dbReference>
<dbReference type="HAMAP" id="MF_01595">
    <property type="entry name" value="PNPase"/>
    <property type="match status" value="1"/>
</dbReference>
<reference evidence="10" key="1">
    <citation type="submission" date="2021-06" db="EMBL/GenBank/DDBJ databases">
        <title>Thalassococcus sp. CAU 1522 isolated from sea sand, Republic of Korea.</title>
        <authorList>
            <person name="Kim W."/>
        </authorList>
    </citation>
    <scope>NUCLEOTIDE SEQUENCE</scope>
    <source>
        <strain evidence="10">CAU 1522</strain>
    </source>
</reference>
<evidence type="ECO:0000259" key="9">
    <source>
        <dbReference type="PROSITE" id="PS50126"/>
    </source>
</evidence>
<dbReference type="Pfam" id="PF01138">
    <property type="entry name" value="RNase_PH"/>
    <property type="match status" value="2"/>
</dbReference>
<dbReference type="RefSeq" id="WP_217777960.1">
    <property type="nucleotide sequence ID" value="NZ_JAHRWL010000001.1"/>
</dbReference>
<accession>A0ABS6N841</accession>
<dbReference type="CDD" id="cd11364">
    <property type="entry name" value="RNase_PH_PNPase_2"/>
    <property type="match status" value="1"/>
</dbReference>
<keyword evidence="11" id="KW-1185">Reference proteome</keyword>